<protein>
    <submittedName>
        <fullName evidence="1">Uncharacterized protein</fullName>
    </submittedName>
</protein>
<comment type="caution">
    <text evidence="1">The sequence shown here is derived from an EMBL/GenBank/DDBJ whole genome shotgun (WGS) entry which is preliminary data.</text>
</comment>
<name>A0A7C8UD40_ORBOL</name>
<evidence type="ECO:0000313" key="1">
    <source>
        <dbReference type="EMBL" id="KAF3190608.1"/>
    </source>
</evidence>
<organism evidence="1 2">
    <name type="scientific">Orbilia oligospora</name>
    <name type="common">Nematode-trapping fungus</name>
    <name type="synonym">Arthrobotrys oligospora</name>
    <dbReference type="NCBI Taxonomy" id="2813651"/>
    <lineage>
        <taxon>Eukaryota</taxon>
        <taxon>Fungi</taxon>
        <taxon>Dikarya</taxon>
        <taxon>Ascomycota</taxon>
        <taxon>Pezizomycotina</taxon>
        <taxon>Orbiliomycetes</taxon>
        <taxon>Orbiliales</taxon>
        <taxon>Orbiliaceae</taxon>
        <taxon>Orbilia</taxon>
    </lineage>
</organism>
<reference evidence="1 2" key="1">
    <citation type="submission" date="2019-06" db="EMBL/GenBank/DDBJ databases">
        <authorList>
            <person name="Palmer J.M."/>
        </authorList>
    </citation>
    <scope>NUCLEOTIDE SEQUENCE [LARGE SCALE GENOMIC DNA]</scope>
    <source>
        <strain evidence="1 2">TWF788</strain>
    </source>
</reference>
<dbReference type="Proteomes" id="UP000479691">
    <property type="component" value="Unassembled WGS sequence"/>
</dbReference>
<evidence type="ECO:0000313" key="2">
    <source>
        <dbReference type="Proteomes" id="UP000479691"/>
    </source>
</evidence>
<proteinExistence type="predicted"/>
<accession>A0A7C8UD40</accession>
<gene>
    <name evidence="1" type="ORF">TWF788_008129</name>
</gene>
<dbReference type="AlphaFoldDB" id="A0A7C8UD40"/>
<sequence length="222" mass="23714">MSFQGMFMRRYFPAIAPSIIAGLGTRQDAVHTRAFSASAANSKKCSTPYSLGPATKPGDLISGKIGNVIPDTQFIDALVKATSLSPGCRLLFAITKNVNNVTQGLQSKGIQVLASSNQEEDSISLAGEIMKDAYAKVKADLATSKANRGIRSKDIKSTLSKQWTTVLDRSRTDLTLACAAHVKGSAFITADQVFAADFGKEAARRGVRIYVVPASWAALRQN</sequence>
<dbReference type="EMBL" id="JAABOE010000005">
    <property type="protein sequence ID" value="KAF3190608.1"/>
    <property type="molecule type" value="Genomic_DNA"/>
</dbReference>